<evidence type="ECO:0000256" key="2">
    <source>
        <dbReference type="ARBA" id="ARBA00007639"/>
    </source>
</evidence>
<dbReference type="InterPro" id="IPR028082">
    <property type="entry name" value="Peripla_BP_I"/>
</dbReference>
<comment type="subcellular location">
    <subcellularLocation>
        <location evidence="1">Cell envelope</location>
    </subcellularLocation>
</comment>
<comment type="similarity">
    <text evidence="2">Belongs to the bacterial solute-binding protein 2 family.</text>
</comment>
<gene>
    <name evidence="6" type="ORF">CFH83_08275</name>
</gene>
<dbReference type="GO" id="GO:0030246">
    <property type="term" value="F:carbohydrate binding"/>
    <property type="evidence" value="ECO:0007669"/>
    <property type="project" value="UniProtKB-ARBA"/>
</dbReference>
<evidence type="ECO:0000313" key="6">
    <source>
        <dbReference type="EMBL" id="DAB38013.1"/>
    </source>
</evidence>
<reference evidence="6 7" key="1">
    <citation type="journal article" date="2017" name="Front. Microbiol.">
        <title>Comparative Genomic Analysis of the Class Epsilonproteobacteria and Proposed Reclassification to Epsilonbacteraeota (phyl. nov.).</title>
        <authorList>
            <person name="Waite D.W."/>
            <person name="Vanwonterghem I."/>
            <person name="Rinke C."/>
            <person name="Parks D.H."/>
            <person name="Zhang Y."/>
            <person name="Takai K."/>
            <person name="Sievert S.M."/>
            <person name="Simon J."/>
            <person name="Campbell B.J."/>
            <person name="Hanson T.E."/>
            <person name="Woyke T."/>
            <person name="Klotz M.G."/>
            <person name="Hugenholtz P."/>
        </authorList>
    </citation>
    <scope>NUCLEOTIDE SEQUENCE [LARGE SCALE GENOMIC DNA]</scope>
    <source>
        <strain evidence="6">UBA12443</strain>
    </source>
</reference>
<dbReference type="SUPFAM" id="SSF53822">
    <property type="entry name" value="Periplasmic binding protein-like I"/>
    <property type="match status" value="1"/>
</dbReference>
<organism evidence="6 7">
    <name type="scientific">Sulfuricurvum kujiense</name>
    <dbReference type="NCBI Taxonomy" id="148813"/>
    <lineage>
        <taxon>Bacteria</taxon>
        <taxon>Pseudomonadati</taxon>
        <taxon>Campylobacterota</taxon>
        <taxon>Epsilonproteobacteria</taxon>
        <taxon>Campylobacterales</taxon>
        <taxon>Sulfurimonadaceae</taxon>
        <taxon>Sulfuricurvum</taxon>
    </lineage>
</organism>
<dbReference type="Proteomes" id="UP000228859">
    <property type="component" value="Unassembled WGS sequence"/>
</dbReference>
<feature type="signal peptide" evidence="4">
    <location>
        <begin position="1"/>
        <end position="22"/>
    </location>
</feature>
<dbReference type="GO" id="GO:0030313">
    <property type="term" value="C:cell envelope"/>
    <property type="evidence" value="ECO:0007669"/>
    <property type="project" value="UniProtKB-SubCell"/>
</dbReference>
<feature type="domain" description="Periplasmic binding protein" evidence="5">
    <location>
        <begin position="55"/>
        <end position="312"/>
    </location>
</feature>
<dbReference type="InterPro" id="IPR025997">
    <property type="entry name" value="SBP_2_dom"/>
</dbReference>
<dbReference type="PANTHER" id="PTHR46847:SF1">
    <property type="entry name" value="D-ALLOSE-BINDING PERIPLASMIC PROTEIN-RELATED"/>
    <property type="match status" value="1"/>
</dbReference>
<evidence type="ECO:0000256" key="4">
    <source>
        <dbReference type="SAM" id="SignalP"/>
    </source>
</evidence>
<keyword evidence="3 4" id="KW-0732">Signal</keyword>
<accession>A0A2D3WN74</accession>
<dbReference type="RefSeq" id="WP_294896256.1">
    <property type="nucleotide sequence ID" value="NZ_DLUI01000118.1"/>
</dbReference>
<feature type="chain" id="PRO_5013763634" evidence="4">
    <location>
        <begin position="23"/>
        <end position="347"/>
    </location>
</feature>
<evidence type="ECO:0000313" key="7">
    <source>
        <dbReference type="Proteomes" id="UP000228859"/>
    </source>
</evidence>
<dbReference type="Gene3D" id="3.40.50.2300">
    <property type="match status" value="2"/>
</dbReference>
<evidence type="ECO:0000256" key="1">
    <source>
        <dbReference type="ARBA" id="ARBA00004196"/>
    </source>
</evidence>
<evidence type="ECO:0000259" key="5">
    <source>
        <dbReference type="Pfam" id="PF13407"/>
    </source>
</evidence>
<comment type="caution">
    <text evidence="6">The sequence shown here is derived from an EMBL/GenBank/DDBJ whole genome shotgun (WGS) entry which is preliminary data.</text>
</comment>
<dbReference type="PANTHER" id="PTHR46847">
    <property type="entry name" value="D-ALLOSE-BINDING PERIPLASMIC PROTEIN-RELATED"/>
    <property type="match status" value="1"/>
</dbReference>
<protein>
    <submittedName>
        <fullName evidence="6">Sugar ABC transporter substrate-binding protein</fullName>
    </submittedName>
</protein>
<dbReference type="AlphaFoldDB" id="A0A2D3WN74"/>
<name>A0A2D3WN74_9BACT</name>
<dbReference type="EMBL" id="DLUI01000118">
    <property type="protein sequence ID" value="DAB38013.1"/>
    <property type="molecule type" value="Genomic_DNA"/>
</dbReference>
<evidence type="ECO:0000256" key="3">
    <source>
        <dbReference type="ARBA" id="ARBA00022729"/>
    </source>
</evidence>
<dbReference type="Pfam" id="PF13407">
    <property type="entry name" value="Peripla_BP_4"/>
    <property type="match status" value="1"/>
</dbReference>
<sequence>MNRFFLIAVFVVLSLSAWVVLSDTGSNTEKNYVPTTAKESSSDAVEEKSANKKLAYIVSDMRIPFWAIMARGVERSAETMGYEVDIYSAENSRKKELEFTAKAIRENVAGIIVSPTTSSACVTILKLAKSANIPVIISDIGTDGGEYVSYISSNNREGAYNIGKVLAKEMLNRGWSDGRVGIISIPQKRLNGQLRTAGFMQAMDEAGIKTADIRQQSTFSYEETYVYSKELIKKHPDLRALWLQGSDRYQGSLDAIADAGKKDQILVATFDAEPEFLELIPKGILVGSAMQQPYLMGREAVHSLDNHLKGEKIEKNLQLPILAISTDNIKEKLPIIKQNVLGIEAIK</sequence>
<proteinExistence type="inferred from homology"/>